<organism evidence="5 6">
    <name type="scientific">Zoarces viviparus</name>
    <name type="common">Viviparous eelpout</name>
    <name type="synonym">Blennius viviparus</name>
    <dbReference type="NCBI Taxonomy" id="48416"/>
    <lineage>
        <taxon>Eukaryota</taxon>
        <taxon>Metazoa</taxon>
        <taxon>Chordata</taxon>
        <taxon>Craniata</taxon>
        <taxon>Vertebrata</taxon>
        <taxon>Euteleostomi</taxon>
        <taxon>Actinopterygii</taxon>
        <taxon>Neopterygii</taxon>
        <taxon>Teleostei</taxon>
        <taxon>Neoteleostei</taxon>
        <taxon>Acanthomorphata</taxon>
        <taxon>Eupercaria</taxon>
        <taxon>Perciformes</taxon>
        <taxon>Cottioidei</taxon>
        <taxon>Zoarcales</taxon>
        <taxon>Zoarcidae</taxon>
        <taxon>Zoarcinae</taxon>
        <taxon>Zoarces</taxon>
    </lineage>
</organism>
<dbReference type="InterPro" id="IPR011009">
    <property type="entry name" value="Kinase-like_dom_sf"/>
</dbReference>
<sequence>MEVIPKEKHPVAESAQTSNGLPIYPISKRWRDKLNKLVHTDASERTRVGSLIYVKENDFCIASGSNGTEVFLGLTDCGTEVAIKRMSKCNNQDLKNEEVLLNLPQLYHQFIVRYVCTAEDKNFRYLALQLCEYTLEEYIRNPPKVLLKEKLVRQFLKSLKVLHSPCDSSPPILHRDLKPQNVLIDVMGRVKLAGFGISRRLPEGQTTYRSGRAGTKCWMAKETLEGGADTPHKCSNDIQVAGMLIYYILSGGHHPFGDKDYECDGNIHKGNYTLDHVEDVLAKDLIEWMINKEPKKRPQVEDCLSHPFFWKTEKKVQYLTNIGKRKDVRKHRAPDPELVSLLEKLAGGESLKQWKKKFPSKVVQNVDDKKKSFSKHVLRILRRIRGYGHGHDAEDAATCELMSMFPDLFEGVWIFAKNNGWDPNGVVTPPEDRNFPVEESQSSSTKPTNN</sequence>
<evidence type="ECO:0000259" key="4">
    <source>
        <dbReference type="PROSITE" id="PS50011"/>
    </source>
</evidence>
<dbReference type="InterPro" id="IPR010513">
    <property type="entry name" value="KEN_dom"/>
</dbReference>
<dbReference type="InterPro" id="IPR000719">
    <property type="entry name" value="Prot_kinase_dom"/>
</dbReference>
<dbReference type="SUPFAM" id="SSF56112">
    <property type="entry name" value="Protein kinase-like (PK-like)"/>
    <property type="match status" value="1"/>
</dbReference>
<dbReference type="InterPro" id="IPR045133">
    <property type="entry name" value="IRE1/2-like"/>
</dbReference>
<dbReference type="Gene3D" id="1.10.510.10">
    <property type="entry name" value="Transferase(Phosphotransferase) domain 1"/>
    <property type="match status" value="1"/>
</dbReference>
<proteinExistence type="predicted"/>
<feature type="region of interest" description="Disordered" evidence="3">
    <location>
        <begin position="425"/>
        <end position="450"/>
    </location>
</feature>
<accession>A0AAW1ERI0</accession>
<dbReference type="GO" id="GO:1990604">
    <property type="term" value="C:IRE1-TRAF2-ASK1 complex"/>
    <property type="evidence" value="ECO:0007669"/>
    <property type="project" value="TreeGrafter"/>
</dbReference>
<dbReference type="GO" id="GO:0004674">
    <property type="term" value="F:protein serine/threonine kinase activity"/>
    <property type="evidence" value="ECO:0007669"/>
    <property type="project" value="InterPro"/>
</dbReference>
<dbReference type="PANTHER" id="PTHR13954">
    <property type="entry name" value="IRE1-RELATED"/>
    <property type="match status" value="1"/>
</dbReference>
<evidence type="ECO:0000256" key="3">
    <source>
        <dbReference type="SAM" id="MobiDB-lite"/>
    </source>
</evidence>
<dbReference type="AlphaFoldDB" id="A0AAW1ERI0"/>
<dbReference type="GO" id="GO:0004521">
    <property type="term" value="F:RNA endonuclease activity"/>
    <property type="evidence" value="ECO:0007669"/>
    <property type="project" value="InterPro"/>
</dbReference>
<dbReference type="Proteomes" id="UP001488805">
    <property type="component" value="Unassembled WGS sequence"/>
</dbReference>
<keyword evidence="6" id="KW-1185">Reference proteome</keyword>
<name>A0AAW1ERI0_ZOAVI</name>
<evidence type="ECO:0000256" key="1">
    <source>
        <dbReference type="ARBA" id="ARBA00022741"/>
    </source>
</evidence>
<dbReference type="InterPro" id="IPR008271">
    <property type="entry name" value="Ser/Thr_kinase_AS"/>
</dbReference>
<dbReference type="SMART" id="SM00220">
    <property type="entry name" value="S_TKc"/>
    <property type="match status" value="1"/>
</dbReference>
<dbReference type="Pfam" id="PF00069">
    <property type="entry name" value="Pkinase"/>
    <property type="match status" value="1"/>
</dbReference>
<evidence type="ECO:0000256" key="2">
    <source>
        <dbReference type="ARBA" id="ARBA00022840"/>
    </source>
</evidence>
<protein>
    <recommendedName>
        <fullName evidence="4">Protein kinase domain-containing protein</fullName>
    </recommendedName>
</protein>
<comment type="caution">
    <text evidence="5">The sequence shown here is derived from an EMBL/GenBank/DDBJ whole genome shotgun (WGS) entry which is preliminary data.</text>
</comment>
<evidence type="ECO:0000313" key="6">
    <source>
        <dbReference type="Proteomes" id="UP001488805"/>
    </source>
</evidence>
<dbReference type="GO" id="GO:0006397">
    <property type="term" value="P:mRNA processing"/>
    <property type="evidence" value="ECO:0007669"/>
    <property type="project" value="InterPro"/>
</dbReference>
<dbReference type="PANTHER" id="PTHR13954:SF28">
    <property type="match status" value="1"/>
</dbReference>
<dbReference type="Gene3D" id="1.20.1440.180">
    <property type="entry name" value="KEN domain"/>
    <property type="match status" value="1"/>
</dbReference>
<evidence type="ECO:0000313" key="5">
    <source>
        <dbReference type="EMBL" id="KAK9524650.1"/>
    </source>
</evidence>
<dbReference type="EMBL" id="JBCEZU010000145">
    <property type="protein sequence ID" value="KAK9524650.1"/>
    <property type="molecule type" value="Genomic_DNA"/>
</dbReference>
<dbReference type="Pfam" id="PF06479">
    <property type="entry name" value="Ribonuc_2-5A"/>
    <property type="match status" value="1"/>
</dbReference>
<feature type="compositionally biased region" description="Polar residues" evidence="3">
    <location>
        <begin position="439"/>
        <end position="450"/>
    </location>
</feature>
<dbReference type="GO" id="GO:0005524">
    <property type="term" value="F:ATP binding"/>
    <property type="evidence" value="ECO:0007669"/>
    <property type="project" value="UniProtKB-KW"/>
</dbReference>
<feature type="domain" description="Protein kinase" evidence="4">
    <location>
        <begin position="55"/>
        <end position="309"/>
    </location>
</feature>
<dbReference type="GO" id="GO:0036498">
    <property type="term" value="P:IRE1-mediated unfolded protein response"/>
    <property type="evidence" value="ECO:0007669"/>
    <property type="project" value="TreeGrafter"/>
</dbReference>
<keyword evidence="2" id="KW-0067">ATP-binding</keyword>
<gene>
    <name evidence="5" type="ORF">VZT92_017024</name>
</gene>
<dbReference type="GO" id="GO:0051082">
    <property type="term" value="F:unfolded protein binding"/>
    <property type="evidence" value="ECO:0007669"/>
    <property type="project" value="TreeGrafter"/>
</dbReference>
<dbReference type="InterPro" id="IPR038357">
    <property type="entry name" value="KEN_sf"/>
</dbReference>
<dbReference type="GO" id="GO:0070059">
    <property type="term" value="P:intrinsic apoptotic signaling pathway in response to endoplasmic reticulum stress"/>
    <property type="evidence" value="ECO:0007669"/>
    <property type="project" value="TreeGrafter"/>
</dbReference>
<reference evidence="5 6" key="1">
    <citation type="journal article" date="2024" name="Genome Biol. Evol.">
        <title>Chromosome-level genome assembly of the viviparous eelpout Zoarces viviparus.</title>
        <authorList>
            <person name="Fuhrmann N."/>
            <person name="Brasseur M.V."/>
            <person name="Bakowski C.E."/>
            <person name="Podsiadlowski L."/>
            <person name="Prost S."/>
            <person name="Krehenwinkel H."/>
            <person name="Mayer C."/>
        </authorList>
    </citation>
    <scope>NUCLEOTIDE SEQUENCE [LARGE SCALE GENOMIC DNA]</scope>
    <source>
        <strain evidence="5">NO-MEL_2022_Ind0_liver</strain>
    </source>
</reference>
<dbReference type="PROSITE" id="PS50011">
    <property type="entry name" value="PROTEIN_KINASE_DOM"/>
    <property type="match status" value="1"/>
</dbReference>
<keyword evidence="1" id="KW-0547">Nucleotide-binding</keyword>
<dbReference type="PROSITE" id="PS00108">
    <property type="entry name" value="PROTEIN_KINASE_ST"/>
    <property type="match status" value="1"/>
</dbReference>